<comment type="caution">
    <text evidence="2">The sequence shown here is derived from an EMBL/GenBank/DDBJ whole genome shotgun (WGS) entry which is preliminary data.</text>
</comment>
<dbReference type="RefSeq" id="WP_182559530.1">
    <property type="nucleotide sequence ID" value="NZ_JACGWT010000002.1"/>
</dbReference>
<dbReference type="Proteomes" id="UP000523079">
    <property type="component" value="Unassembled WGS sequence"/>
</dbReference>
<evidence type="ECO:0000256" key="1">
    <source>
        <dbReference type="SAM" id="Phobius"/>
    </source>
</evidence>
<dbReference type="AlphaFoldDB" id="A0A7W3IRP1"/>
<reference evidence="2 3" key="1">
    <citation type="submission" date="2020-07" db="EMBL/GenBank/DDBJ databases">
        <title>Sequencing the genomes of 1000 actinobacteria strains.</title>
        <authorList>
            <person name="Klenk H.-P."/>
        </authorList>
    </citation>
    <scope>NUCLEOTIDE SEQUENCE [LARGE SCALE GENOMIC DNA]</scope>
    <source>
        <strain evidence="2 3">DSM 100723</strain>
    </source>
</reference>
<evidence type="ECO:0000313" key="2">
    <source>
        <dbReference type="EMBL" id="MBA8794001.1"/>
    </source>
</evidence>
<feature type="transmembrane region" description="Helical" evidence="1">
    <location>
        <begin position="87"/>
        <end position="105"/>
    </location>
</feature>
<dbReference type="EMBL" id="JACGWT010000002">
    <property type="protein sequence ID" value="MBA8794001.1"/>
    <property type="molecule type" value="Genomic_DNA"/>
</dbReference>
<keyword evidence="1" id="KW-0472">Membrane</keyword>
<dbReference type="PANTHER" id="PTHR35007">
    <property type="entry name" value="INTEGRAL MEMBRANE PROTEIN-RELATED"/>
    <property type="match status" value="1"/>
</dbReference>
<organism evidence="2 3">
    <name type="scientific">Microlunatus kandeliicorticis</name>
    <dbReference type="NCBI Taxonomy" id="1759536"/>
    <lineage>
        <taxon>Bacteria</taxon>
        <taxon>Bacillati</taxon>
        <taxon>Actinomycetota</taxon>
        <taxon>Actinomycetes</taxon>
        <taxon>Propionibacteriales</taxon>
        <taxon>Propionibacteriaceae</taxon>
        <taxon>Microlunatus</taxon>
    </lineage>
</organism>
<feature type="transmembrane region" description="Helical" evidence="1">
    <location>
        <begin position="259"/>
        <end position="278"/>
    </location>
</feature>
<name>A0A7W3IRP1_9ACTN</name>
<feature type="transmembrane region" description="Helical" evidence="1">
    <location>
        <begin position="12"/>
        <end position="30"/>
    </location>
</feature>
<keyword evidence="3" id="KW-1185">Reference proteome</keyword>
<protein>
    <submittedName>
        <fullName evidence="2">Tight adherence protein B</fullName>
    </submittedName>
</protein>
<dbReference type="PANTHER" id="PTHR35007:SF4">
    <property type="entry name" value="CONSERVED TRANSMEMBRANE PROTEIN-RELATED"/>
    <property type="match status" value="1"/>
</dbReference>
<evidence type="ECO:0000313" key="3">
    <source>
        <dbReference type="Proteomes" id="UP000523079"/>
    </source>
</evidence>
<sequence>MTPTLELGHGAALVVAAVLALAAVGAGVSAPGRVTARRLLALDEPVPTPGVPRTGRHRHRGHRVVLPVVGLLIVPTIAGVLVGAAGLLLGIAASAVTGTVGLLLARRGRRRRAEAARRDVAQACALLAGQVRIGQVPASALRSAAEDCPVLGPAVDTLELGGDPVECWLAQSARPGHLGLADLARAWRLAAVTGAALAPVLEAVSAGLEADRALGQVIATETSAPRATGKIMAVLPLVGIALGYVLGGDPVAFLLHSRAGWACLAAGSLCACSGVLWMEKIADRGARDP</sequence>
<keyword evidence="1" id="KW-1133">Transmembrane helix</keyword>
<feature type="transmembrane region" description="Helical" evidence="1">
    <location>
        <begin position="64"/>
        <end position="81"/>
    </location>
</feature>
<accession>A0A7W3IRP1</accession>
<keyword evidence="1" id="KW-0812">Transmembrane</keyword>
<proteinExistence type="predicted"/>
<feature type="transmembrane region" description="Helical" evidence="1">
    <location>
        <begin position="231"/>
        <end position="247"/>
    </location>
</feature>
<gene>
    <name evidence="2" type="ORF">FHX74_001606</name>
</gene>